<gene>
    <name evidence="2" type="ORF">SAMN05421741_11317</name>
</gene>
<dbReference type="SUPFAM" id="SSF54593">
    <property type="entry name" value="Glyoxalase/Bleomycin resistance protein/Dihydroxybiphenyl dioxygenase"/>
    <property type="match status" value="1"/>
</dbReference>
<accession>A0A1I5CQD7</accession>
<reference evidence="3" key="1">
    <citation type="submission" date="2016-10" db="EMBL/GenBank/DDBJ databases">
        <authorList>
            <person name="Varghese N."/>
            <person name="Submissions S."/>
        </authorList>
    </citation>
    <scope>NUCLEOTIDE SEQUENCE [LARGE SCALE GENOMIC DNA]</scope>
    <source>
        <strain evidence="3">DS-12</strain>
    </source>
</reference>
<dbReference type="InterPro" id="IPR037523">
    <property type="entry name" value="VOC_core"/>
</dbReference>
<feature type="domain" description="VOC" evidence="1">
    <location>
        <begin position="9"/>
        <end position="127"/>
    </location>
</feature>
<evidence type="ECO:0000313" key="3">
    <source>
        <dbReference type="Proteomes" id="UP000199036"/>
    </source>
</evidence>
<dbReference type="InterPro" id="IPR052164">
    <property type="entry name" value="Anthracycline_SecMetBiosynth"/>
</dbReference>
<keyword evidence="3" id="KW-1185">Reference proteome</keyword>
<dbReference type="Pfam" id="PF00903">
    <property type="entry name" value="Glyoxalase"/>
    <property type="match status" value="1"/>
</dbReference>
<dbReference type="RefSeq" id="WP_091523669.1">
    <property type="nucleotide sequence ID" value="NZ_FOVI01000013.1"/>
</dbReference>
<organism evidence="2 3">
    <name type="scientific">Paenimyroides ummariense</name>
    <dbReference type="NCBI Taxonomy" id="913024"/>
    <lineage>
        <taxon>Bacteria</taxon>
        <taxon>Pseudomonadati</taxon>
        <taxon>Bacteroidota</taxon>
        <taxon>Flavobacteriia</taxon>
        <taxon>Flavobacteriales</taxon>
        <taxon>Flavobacteriaceae</taxon>
        <taxon>Paenimyroides</taxon>
    </lineage>
</organism>
<dbReference type="AlphaFoldDB" id="A0A1I5CQD7"/>
<dbReference type="Gene3D" id="3.10.180.10">
    <property type="entry name" value="2,3-Dihydroxybiphenyl 1,2-Dioxygenase, domain 1"/>
    <property type="match status" value="1"/>
</dbReference>
<dbReference type="OrthoDB" id="9804235at2"/>
<dbReference type="Proteomes" id="UP000199036">
    <property type="component" value="Unassembled WGS sequence"/>
</dbReference>
<dbReference type="InterPro" id="IPR029068">
    <property type="entry name" value="Glyas_Bleomycin-R_OHBP_Dase"/>
</dbReference>
<evidence type="ECO:0000313" key="2">
    <source>
        <dbReference type="EMBL" id="SFN89114.1"/>
    </source>
</evidence>
<dbReference type="EMBL" id="FOVI01000013">
    <property type="protein sequence ID" value="SFN89114.1"/>
    <property type="molecule type" value="Genomic_DNA"/>
</dbReference>
<dbReference type="CDD" id="cd07247">
    <property type="entry name" value="SgaA_N_like"/>
    <property type="match status" value="1"/>
</dbReference>
<dbReference type="STRING" id="913024.SAMN05421741_11317"/>
<sequence length="130" mass="14466">MKKSIKPNAVAYFELPVTDMKRAIAFYKVLFGFTFEFEILDGYEMAFFPLDESAHGITGALAKGDVYQPSHKGAILYFNTDDIDEVLAKASILGATILYPKTVNSEYGFTVAEIEDSEGNRIALKQIHTN</sequence>
<proteinExistence type="predicted"/>
<dbReference type="InterPro" id="IPR004360">
    <property type="entry name" value="Glyas_Fos-R_dOase_dom"/>
</dbReference>
<evidence type="ECO:0000259" key="1">
    <source>
        <dbReference type="PROSITE" id="PS51819"/>
    </source>
</evidence>
<dbReference type="PANTHER" id="PTHR33993">
    <property type="entry name" value="GLYOXALASE-RELATED"/>
    <property type="match status" value="1"/>
</dbReference>
<dbReference type="PROSITE" id="PS51819">
    <property type="entry name" value="VOC"/>
    <property type="match status" value="1"/>
</dbReference>
<dbReference type="PANTHER" id="PTHR33993:SF2">
    <property type="entry name" value="VOC DOMAIN-CONTAINING PROTEIN"/>
    <property type="match status" value="1"/>
</dbReference>
<name>A0A1I5CQD7_9FLAO</name>
<protein>
    <recommendedName>
        <fullName evidence="1">VOC domain-containing protein</fullName>
    </recommendedName>
</protein>